<dbReference type="EMBL" id="FXAW01000008">
    <property type="protein sequence ID" value="SMG49442.1"/>
    <property type="molecule type" value="Genomic_DNA"/>
</dbReference>
<dbReference type="Proteomes" id="UP000193804">
    <property type="component" value="Unassembled WGS sequence"/>
</dbReference>
<sequence length="322" mass="37899">MKELKVTYHNPEEELRDRIILLLSQIKKKFKQKKSIELKYDINNSNKGSPDVLDMKVNLIELINSRSEIDYRDLRNQIFIKSPKDWIELVKSENATVLNQNKSLLPIVNFIHSRIQNVFEFIPIINLNNIKGIIHITLHPVEDYLFEIDEIIFDNVSDFVAEDDQKRLEESFPGISRKEKIIIIRPDLIRYSLNELQNSNILTISEDDIDSFIMSFGSLMGKHKGNYKFSYHFINSKIRFHDLHQASFYLRRTLALWIKHRCIEGFNTDISKVFSSLFSTYSLRGLSYDSVRNNLKLIKTERYTDESTFKAELSTSLKKKPQ</sequence>
<protein>
    <submittedName>
        <fullName evidence="1">Uncharacterized protein</fullName>
    </submittedName>
</protein>
<keyword evidence="2" id="KW-1185">Reference proteome</keyword>
<dbReference type="AlphaFoldDB" id="A0A1X7L854"/>
<evidence type="ECO:0000313" key="2">
    <source>
        <dbReference type="Proteomes" id="UP000193804"/>
    </source>
</evidence>
<dbReference type="STRING" id="1028.SAMN05661096_03613"/>
<accession>A0A1X7L854</accession>
<evidence type="ECO:0000313" key="1">
    <source>
        <dbReference type="EMBL" id="SMG49442.1"/>
    </source>
</evidence>
<reference evidence="2" key="1">
    <citation type="submission" date="2017-04" db="EMBL/GenBank/DDBJ databases">
        <authorList>
            <person name="Varghese N."/>
            <person name="Submissions S."/>
        </authorList>
    </citation>
    <scope>NUCLEOTIDE SEQUENCE [LARGE SCALE GENOMIC DNA]</scope>
    <source>
        <strain evidence="2">DSM 4125</strain>
    </source>
</reference>
<organism evidence="1 2">
    <name type="scientific">Marivirga sericea</name>
    <dbReference type="NCBI Taxonomy" id="1028"/>
    <lineage>
        <taxon>Bacteria</taxon>
        <taxon>Pseudomonadati</taxon>
        <taxon>Bacteroidota</taxon>
        <taxon>Cytophagia</taxon>
        <taxon>Cytophagales</taxon>
        <taxon>Marivirgaceae</taxon>
        <taxon>Marivirga</taxon>
    </lineage>
</organism>
<name>A0A1X7L854_9BACT</name>
<proteinExistence type="predicted"/>
<gene>
    <name evidence="1" type="ORF">SAMN05661096_03613</name>
</gene>
<dbReference type="RefSeq" id="WP_139828087.1">
    <property type="nucleotide sequence ID" value="NZ_FXAW01000008.1"/>
</dbReference>